<evidence type="ECO:0000313" key="2">
    <source>
        <dbReference type="Proteomes" id="UP001589810"/>
    </source>
</evidence>
<reference evidence="1 2" key="1">
    <citation type="submission" date="2024-09" db="EMBL/GenBank/DDBJ databases">
        <authorList>
            <person name="Sun Q."/>
            <person name="Mori K."/>
        </authorList>
    </citation>
    <scope>NUCLEOTIDE SEQUENCE [LARGE SCALE GENOMIC DNA]</scope>
    <source>
        <strain evidence="1 2">TBRC 1432</strain>
    </source>
</reference>
<dbReference type="EMBL" id="JBHLUD010000013">
    <property type="protein sequence ID" value="MFC0546892.1"/>
    <property type="molecule type" value="Genomic_DNA"/>
</dbReference>
<protein>
    <submittedName>
        <fullName evidence="1">Uncharacterized protein</fullName>
    </submittedName>
</protein>
<organism evidence="1 2">
    <name type="scientific">Kutzneria chonburiensis</name>
    <dbReference type="NCBI Taxonomy" id="1483604"/>
    <lineage>
        <taxon>Bacteria</taxon>
        <taxon>Bacillati</taxon>
        <taxon>Actinomycetota</taxon>
        <taxon>Actinomycetes</taxon>
        <taxon>Pseudonocardiales</taxon>
        <taxon>Pseudonocardiaceae</taxon>
        <taxon>Kutzneria</taxon>
    </lineage>
</organism>
<proteinExistence type="predicted"/>
<comment type="caution">
    <text evidence="1">The sequence shown here is derived from an EMBL/GenBank/DDBJ whole genome shotgun (WGS) entry which is preliminary data.</text>
</comment>
<dbReference type="RefSeq" id="WP_273937130.1">
    <property type="nucleotide sequence ID" value="NZ_CP097263.1"/>
</dbReference>
<dbReference type="Proteomes" id="UP001589810">
    <property type="component" value="Unassembled WGS sequence"/>
</dbReference>
<accession>A0ABV6N2V8</accession>
<keyword evidence="2" id="KW-1185">Reference proteome</keyword>
<sequence length="61" mass="6445">MTDKATLGVLVGTVAAVCAGRRAVGKAIDWHDAMARRVDGLTARLDDVEAELDLDIPAPRT</sequence>
<name>A0ABV6N2V8_9PSEU</name>
<evidence type="ECO:0000313" key="1">
    <source>
        <dbReference type="EMBL" id="MFC0546892.1"/>
    </source>
</evidence>
<gene>
    <name evidence="1" type="ORF">ACFFH7_35655</name>
</gene>